<dbReference type="EMBL" id="BMXG01000008">
    <property type="protein sequence ID" value="GHC00169.1"/>
    <property type="molecule type" value="Genomic_DNA"/>
</dbReference>
<evidence type="ECO:0000313" key="2">
    <source>
        <dbReference type="EMBL" id="GHC00169.1"/>
    </source>
</evidence>
<evidence type="ECO:0000256" key="1">
    <source>
        <dbReference type="SAM" id="Phobius"/>
    </source>
</evidence>
<protein>
    <recommendedName>
        <fullName evidence="4">Tetratricopeptide repeat protein</fullName>
    </recommendedName>
</protein>
<evidence type="ECO:0008006" key="4">
    <source>
        <dbReference type="Google" id="ProtNLM"/>
    </source>
</evidence>
<feature type="transmembrane region" description="Helical" evidence="1">
    <location>
        <begin position="188"/>
        <end position="208"/>
    </location>
</feature>
<name>A0A8J3DJG3_9BACT</name>
<feature type="transmembrane region" description="Helical" evidence="1">
    <location>
        <begin position="20"/>
        <end position="39"/>
    </location>
</feature>
<accession>A0A8J3DJG3</accession>
<feature type="transmembrane region" description="Helical" evidence="1">
    <location>
        <begin position="84"/>
        <end position="106"/>
    </location>
</feature>
<feature type="transmembrane region" description="Helical" evidence="1">
    <location>
        <begin position="118"/>
        <end position="140"/>
    </location>
</feature>
<feature type="transmembrane region" description="Helical" evidence="1">
    <location>
        <begin position="146"/>
        <end position="167"/>
    </location>
</feature>
<keyword evidence="1" id="KW-1133">Transmembrane helix</keyword>
<keyword evidence="1" id="KW-0812">Transmembrane</keyword>
<evidence type="ECO:0000313" key="3">
    <source>
        <dbReference type="Proteomes" id="UP000642829"/>
    </source>
</evidence>
<dbReference type="Proteomes" id="UP000642829">
    <property type="component" value="Unassembled WGS sequence"/>
</dbReference>
<keyword evidence="3" id="KW-1185">Reference proteome</keyword>
<organism evidence="2 3">
    <name type="scientific">Cerasicoccus arenae</name>
    <dbReference type="NCBI Taxonomy" id="424488"/>
    <lineage>
        <taxon>Bacteria</taxon>
        <taxon>Pseudomonadati</taxon>
        <taxon>Verrucomicrobiota</taxon>
        <taxon>Opitutia</taxon>
        <taxon>Puniceicoccales</taxon>
        <taxon>Cerasicoccaceae</taxon>
        <taxon>Cerasicoccus</taxon>
    </lineage>
</organism>
<keyword evidence="1" id="KW-0472">Membrane</keyword>
<comment type="caution">
    <text evidence="2">The sequence shown here is derived from an EMBL/GenBank/DDBJ whole genome shotgun (WGS) entry which is preliminary data.</text>
</comment>
<dbReference type="AlphaFoldDB" id="A0A8J3DJG3"/>
<reference evidence="2" key="2">
    <citation type="submission" date="2020-09" db="EMBL/GenBank/DDBJ databases">
        <authorList>
            <person name="Sun Q."/>
            <person name="Kim S."/>
        </authorList>
    </citation>
    <scope>NUCLEOTIDE SEQUENCE</scope>
    <source>
        <strain evidence="2">KCTC 12870</strain>
    </source>
</reference>
<gene>
    <name evidence="2" type="ORF">GCM10007047_15540</name>
</gene>
<proteinExistence type="predicted"/>
<reference evidence="2" key="1">
    <citation type="journal article" date="2014" name="Int. J. Syst. Evol. Microbiol.">
        <title>Complete genome sequence of Corynebacterium casei LMG S-19264T (=DSM 44701T), isolated from a smear-ripened cheese.</title>
        <authorList>
            <consortium name="US DOE Joint Genome Institute (JGI-PGF)"/>
            <person name="Walter F."/>
            <person name="Albersmeier A."/>
            <person name="Kalinowski J."/>
            <person name="Ruckert C."/>
        </authorList>
    </citation>
    <scope>NUCLEOTIDE SEQUENCE</scope>
    <source>
        <strain evidence="2">KCTC 12870</strain>
    </source>
</reference>
<sequence>MQPEQVSGFAEGMDFSRAKSQLPLAAFFWLISASFYEFWQAGSPVESTLLPPLAMGERVLLAPYLMLEQLGFWLWPMAREPLTFTLVPSAILREGLFYWLILVLVIRFSWRLRRIEPWIFFGIVISLVALIPFSGVVPGWLQPFSFTPLIGCGVGMSMLFATLMIRGAQSWGQPAEKQNVRSQMHQHLWRLVGLLVVIWTGAMTLNLINVAGRTWEARIAAQHTERPDVYVAVEIARQLGVAGQSAKAEALILRCGQAAPWYAEIPVVKAELLLAQDETAAARVHLEKAMVLNPGHQHAAELLNAVQ</sequence>
<dbReference type="RefSeq" id="WP_189513669.1">
    <property type="nucleotide sequence ID" value="NZ_BMXG01000008.1"/>
</dbReference>